<name>A0A1T4JNU2_TREPO</name>
<dbReference type="InterPro" id="IPR011551">
    <property type="entry name" value="NTP_PyrPHydrolase_MazG"/>
</dbReference>
<dbReference type="GO" id="GO:0008168">
    <property type="term" value="F:methyltransferase activity"/>
    <property type="evidence" value="ECO:0007669"/>
    <property type="project" value="UniProtKB-KW"/>
</dbReference>
<dbReference type="NCBIfam" id="NF007113">
    <property type="entry name" value="PRK09562.1"/>
    <property type="match status" value="1"/>
</dbReference>
<feature type="domain" description="NTP pyrophosphohydrolase MazG-like" evidence="1">
    <location>
        <begin position="36"/>
        <end position="109"/>
    </location>
</feature>
<dbReference type="OrthoDB" id="9808939at2"/>
<keyword evidence="3" id="KW-1185">Reference proteome</keyword>
<dbReference type="InterPro" id="IPR048011">
    <property type="entry name" value="NTP-PPase_MazG-like_C"/>
</dbReference>
<dbReference type="EMBL" id="FUWG01000004">
    <property type="protein sequence ID" value="SJZ31818.1"/>
    <property type="molecule type" value="Genomic_DNA"/>
</dbReference>
<dbReference type="GO" id="GO:0032259">
    <property type="term" value="P:methylation"/>
    <property type="evidence" value="ECO:0007669"/>
    <property type="project" value="UniProtKB-KW"/>
</dbReference>
<feature type="domain" description="NTP pyrophosphohydrolase MazG-like" evidence="1">
    <location>
        <begin position="199"/>
        <end position="267"/>
    </location>
</feature>
<dbReference type="AlphaFoldDB" id="A0A1T4JNU2"/>
<organism evidence="2 3">
    <name type="scientific">Treponema porcinum</name>
    <dbReference type="NCBI Taxonomy" id="261392"/>
    <lineage>
        <taxon>Bacteria</taxon>
        <taxon>Pseudomonadati</taxon>
        <taxon>Spirochaetota</taxon>
        <taxon>Spirochaetia</taxon>
        <taxon>Spirochaetales</taxon>
        <taxon>Treponemataceae</taxon>
        <taxon>Treponema</taxon>
    </lineage>
</organism>
<sequence length="302" mass="35183">MINDNDTYEATEAFTRFLNVIKKLREPDGCPWDKEQTPLSMRRDLVEETFEAVDAITHDDASHAREELGDVLLNTIMISYMYEQKGDFKIADAINELAEKLIRRHPHVFPQSEGKACVTEKVTDSRQVLNQWDRIKENLEGRNTGSILDEVPQGFPPLLKAYKMQKKAGKRGFDWRDLQPVYDKITEELHEVEEARCALERVKQESEKNSGITEPFEMKSNDKVNSAQLHLEEEIGDLLFAVVNYARHLGVDPETALNRTNRKFYQRFTFVEQQMKDAGIPMDYEHLKEEDEFWNEAKRRGL</sequence>
<dbReference type="NCBIfam" id="TIGR00444">
    <property type="entry name" value="mazG"/>
    <property type="match status" value="1"/>
</dbReference>
<dbReference type="Gene3D" id="1.10.287.1080">
    <property type="entry name" value="MazG-like"/>
    <property type="match status" value="2"/>
</dbReference>
<gene>
    <name evidence="2" type="ORF">SAMN02745149_00648</name>
</gene>
<accession>A0A1T4JNU2</accession>
<dbReference type="PANTHER" id="PTHR30522:SF0">
    <property type="entry name" value="NUCLEOSIDE TRIPHOSPHATE PYROPHOSPHOHYDROLASE"/>
    <property type="match status" value="1"/>
</dbReference>
<dbReference type="GO" id="GO:0046061">
    <property type="term" value="P:dATP catabolic process"/>
    <property type="evidence" value="ECO:0007669"/>
    <property type="project" value="TreeGrafter"/>
</dbReference>
<dbReference type="SUPFAM" id="SSF101386">
    <property type="entry name" value="all-alpha NTP pyrophosphatases"/>
    <property type="match status" value="2"/>
</dbReference>
<reference evidence="2 3" key="1">
    <citation type="submission" date="2017-02" db="EMBL/GenBank/DDBJ databases">
        <authorList>
            <person name="Peterson S.W."/>
        </authorList>
    </citation>
    <scope>NUCLEOTIDE SEQUENCE [LARGE SCALE GENOMIC DNA]</scope>
    <source>
        <strain evidence="2 3">ATCC BAA-908</strain>
    </source>
</reference>
<dbReference type="RefSeq" id="WP_078932567.1">
    <property type="nucleotide sequence ID" value="NZ_FUWG01000004.1"/>
</dbReference>
<dbReference type="InterPro" id="IPR004518">
    <property type="entry name" value="MazG-like_dom"/>
</dbReference>
<evidence type="ECO:0000259" key="1">
    <source>
        <dbReference type="Pfam" id="PF03819"/>
    </source>
</evidence>
<keyword evidence="2" id="KW-0489">Methyltransferase</keyword>
<proteinExistence type="predicted"/>
<dbReference type="STRING" id="261392.SAMN02745149_00648"/>
<dbReference type="InterPro" id="IPR048015">
    <property type="entry name" value="NTP-PPase_MazG-like_N"/>
</dbReference>
<dbReference type="GO" id="GO:0046047">
    <property type="term" value="P:TTP catabolic process"/>
    <property type="evidence" value="ECO:0007669"/>
    <property type="project" value="TreeGrafter"/>
</dbReference>
<dbReference type="GO" id="GO:0006203">
    <property type="term" value="P:dGTP catabolic process"/>
    <property type="evidence" value="ECO:0007669"/>
    <property type="project" value="TreeGrafter"/>
</dbReference>
<dbReference type="GO" id="GO:0047429">
    <property type="term" value="F:nucleoside triphosphate diphosphatase activity"/>
    <property type="evidence" value="ECO:0007669"/>
    <property type="project" value="InterPro"/>
</dbReference>
<evidence type="ECO:0000313" key="2">
    <source>
        <dbReference type="EMBL" id="SJZ31818.1"/>
    </source>
</evidence>
<dbReference type="GO" id="GO:0046052">
    <property type="term" value="P:UTP catabolic process"/>
    <property type="evidence" value="ECO:0007669"/>
    <property type="project" value="TreeGrafter"/>
</dbReference>
<protein>
    <submittedName>
        <fullName evidence="2">Tetrapyrrole methylase family protein / MazG family protein</fullName>
    </submittedName>
</protein>
<dbReference type="GeneID" id="78315961"/>
<keyword evidence="2" id="KW-0808">Transferase</keyword>
<dbReference type="CDD" id="cd11528">
    <property type="entry name" value="NTP-PPase_MazG_Nterm"/>
    <property type="match status" value="1"/>
</dbReference>
<dbReference type="GO" id="GO:0046081">
    <property type="term" value="P:dUTP catabolic process"/>
    <property type="evidence" value="ECO:0007669"/>
    <property type="project" value="TreeGrafter"/>
</dbReference>
<dbReference type="PANTHER" id="PTHR30522">
    <property type="entry name" value="NUCLEOSIDE TRIPHOSPHATE PYROPHOSPHOHYDROLASE"/>
    <property type="match status" value="1"/>
</dbReference>
<dbReference type="CDD" id="cd11529">
    <property type="entry name" value="NTP-PPase_MazG_Cterm"/>
    <property type="match status" value="1"/>
</dbReference>
<evidence type="ECO:0000313" key="3">
    <source>
        <dbReference type="Proteomes" id="UP000190423"/>
    </source>
</evidence>
<dbReference type="Pfam" id="PF03819">
    <property type="entry name" value="MazG"/>
    <property type="match status" value="2"/>
</dbReference>
<dbReference type="GO" id="GO:0046076">
    <property type="term" value="P:dTTP catabolic process"/>
    <property type="evidence" value="ECO:0007669"/>
    <property type="project" value="TreeGrafter"/>
</dbReference>
<dbReference type="Proteomes" id="UP000190423">
    <property type="component" value="Unassembled WGS sequence"/>
</dbReference>